<dbReference type="Proteomes" id="UP000235777">
    <property type="component" value="Unassembled WGS sequence"/>
</dbReference>
<keyword evidence="2" id="KW-1185">Reference proteome</keyword>
<dbReference type="EMBL" id="PNYC01000018">
    <property type="protein sequence ID" value="PMS33389.1"/>
    <property type="molecule type" value="Genomic_DNA"/>
</dbReference>
<accession>A0A2N7WVB7</accession>
<evidence type="ECO:0000313" key="1">
    <source>
        <dbReference type="EMBL" id="PMS33389.1"/>
    </source>
</evidence>
<name>A0A2N7WVB7_9BURK</name>
<gene>
    <name evidence="1" type="ORF">C0Z20_24335</name>
</gene>
<evidence type="ECO:0000313" key="2">
    <source>
        <dbReference type="Proteomes" id="UP000235777"/>
    </source>
</evidence>
<dbReference type="AlphaFoldDB" id="A0A2N7WVB7"/>
<reference evidence="1 2" key="1">
    <citation type="submission" date="2018-01" db="EMBL/GenBank/DDBJ databases">
        <title>Whole genome analyses suggest that Burkholderia sensu lato contains two further novel genera in the rhizoxinica-symbiotica group Mycetohabitans gen. nov., and Trinickia gen. nov.: implications for the evolution of diazotrophy and nodulation in the Burkholderiaceae.</title>
        <authorList>
            <person name="Estrada-de los Santos P."/>
            <person name="Palmer M."/>
            <person name="Chavez-Ramirez B."/>
            <person name="Beukes C."/>
            <person name="Steenkamp E.T."/>
            <person name="Hirsch A.M."/>
            <person name="Manyaka P."/>
            <person name="Maluk M."/>
            <person name="Lafos M."/>
            <person name="Crook M."/>
            <person name="Gross E."/>
            <person name="Simon M.F."/>
            <person name="Bueno dos Reis Junior F."/>
            <person name="Poole P.S."/>
            <person name="Venter S.N."/>
            <person name="James E.K."/>
        </authorList>
    </citation>
    <scope>NUCLEOTIDE SEQUENCE [LARGE SCALE GENOMIC DNA]</scope>
    <source>
        <strain evidence="1 2">JPY 581</strain>
    </source>
</reference>
<sequence>MSLAIDWYRRESGHSPHKREQPLRVEAVWKRETQSCRGIDSVLHRRSNSIGHKCWRNFNA</sequence>
<comment type="caution">
    <text evidence="1">The sequence shown here is derived from an EMBL/GenBank/DDBJ whole genome shotgun (WGS) entry which is preliminary data.</text>
</comment>
<organism evidence="1 2">
    <name type="scientific">Trinickia symbiotica</name>
    <dbReference type="NCBI Taxonomy" id="863227"/>
    <lineage>
        <taxon>Bacteria</taxon>
        <taxon>Pseudomonadati</taxon>
        <taxon>Pseudomonadota</taxon>
        <taxon>Betaproteobacteria</taxon>
        <taxon>Burkholderiales</taxon>
        <taxon>Burkholderiaceae</taxon>
        <taxon>Trinickia</taxon>
    </lineage>
</organism>
<proteinExistence type="predicted"/>
<protein>
    <submittedName>
        <fullName evidence="1">Uncharacterized protein</fullName>
    </submittedName>
</protein>